<reference evidence="2 3" key="1">
    <citation type="submission" date="2019-06" db="EMBL/GenBank/DDBJ databases">
        <title>Genome of Acinetobacter radioresistens APH1, a phenol degrading strain.</title>
        <authorList>
            <person name="Liu Y."/>
        </authorList>
    </citation>
    <scope>NUCLEOTIDE SEQUENCE [LARGE SCALE GENOMIC DNA]</scope>
    <source>
        <strain evidence="2 3">APH1</strain>
    </source>
</reference>
<name>A0A8H2K0H0_ACIRA</name>
<organism evidence="2 3">
    <name type="scientific">Acinetobacter radioresistens</name>
    <dbReference type="NCBI Taxonomy" id="40216"/>
    <lineage>
        <taxon>Bacteria</taxon>
        <taxon>Pseudomonadati</taxon>
        <taxon>Pseudomonadota</taxon>
        <taxon>Gammaproteobacteria</taxon>
        <taxon>Moraxellales</taxon>
        <taxon>Moraxellaceae</taxon>
        <taxon>Acinetobacter</taxon>
    </lineage>
</organism>
<comment type="caution">
    <text evidence="2">The sequence shown here is derived from an EMBL/GenBank/DDBJ whole genome shotgun (WGS) entry which is preliminary data.</text>
</comment>
<evidence type="ECO:0000313" key="2">
    <source>
        <dbReference type="EMBL" id="TNX92018.1"/>
    </source>
</evidence>
<evidence type="ECO:0000313" key="3">
    <source>
        <dbReference type="Proteomes" id="UP000314285"/>
    </source>
</evidence>
<dbReference type="EMBL" id="VFBM01000005">
    <property type="protein sequence ID" value="TNX92018.1"/>
    <property type="molecule type" value="Genomic_DNA"/>
</dbReference>
<keyword evidence="1" id="KW-1133">Transmembrane helix</keyword>
<feature type="transmembrane region" description="Helical" evidence="1">
    <location>
        <begin position="85"/>
        <end position="106"/>
    </location>
</feature>
<feature type="transmembrane region" description="Helical" evidence="1">
    <location>
        <begin position="20"/>
        <end position="41"/>
    </location>
</feature>
<dbReference type="Proteomes" id="UP000314285">
    <property type="component" value="Unassembled WGS sequence"/>
</dbReference>
<dbReference type="RefSeq" id="WP_005023206.1">
    <property type="nucleotide sequence ID" value="NZ_CP027365.1"/>
</dbReference>
<feature type="transmembrane region" description="Helical" evidence="1">
    <location>
        <begin position="47"/>
        <end position="65"/>
    </location>
</feature>
<accession>A0A8H2K0H0</accession>
<dbReference type="Pfam" id="PF07077">
    <property type="entry name" value="DUF1345"/>
    <property type="match status" value="1"/>
</dbReference>
<feature type="transmembrane region" description="Helical" evidence="1">
    <location>
        <begin position="118"/>
        <end position="142"/>
    </location>
</feature>
<protein>
    <submittedName>
        <fullName evidence="2">DUF1345 domain-containing protein</fullName>
    </submittedName>
</protein>
<proteinExistence type="predicted"/>
<dbReference type="InterPro" id="IPR009781">
    <property type="entry name" value="DUF1345"/>
</dbReference>
<keyword evidence="1" id="KW-0472">Membrane</keyword>
<feature type="transmembrane region" description="Helical" evidence="1">
    <location>
        <begin position="201"/>
        <end position="223"/>
    </location>
</feature>
<keyword evidence="1" id="KW-0812">Transmembrane</keyword>
<sequence length="226" mass="25747">MTFGIFHSLMSGIKNRPQFFLAFLTAAVLSMLLFWLTSWSWSTNLLIGWNTAIWLFLANLAYRMWQADHSDMQEQAKRQDESKWIILLLVIMALIMCMVAIGAQLSDLPKTGWLKFGHLLLAFLTIMSSWLLMHSVFALHYAHDFYLARSRGQNDGLNFPETERPTYPDFIHFSYIMGTAAQTADIEITNRRMRMLNTLHALLSFGFNTVILAICINVASGLLGGS</sequence>
<gene>
    <name evidence="2" type="ORF">FHY67_07600</name>
</gene>
<dbReference type="AlphaFoldDB" id="A0A8H2K0H0"/>
<evidence type="ECO:0000256" key="1">
    <source>
        <dbReference type="SAM" id="Phobius"/>
    </source>
</evidence>